<dbReference type="AlphaFoldDB" id="A0A235B700"/>
<gene>
    <name evidence="1" type="ORF">CHM34_09250</name>
</gene>
<sequence>MSASRDDWESALDEIDWSEILEEVDGELLENLATELKFPAYEQLKQAAESLGEGYFLIHLADGRWAFWNEGNYVQEDVRYFETGQHFFHFVVEEFNFDEEQLQALLQIVEAAPQMKECSYCGFHFDPEDSARKELGIEGIYLDEERKEVEFCSPQCAVEAAVEEMRDG</sequence>
<dbReference type="EMBL" id="NOWF01000005">
    <property type="protein sequence ID" value="OYD07657.1"/>
    <property type="molecule type" value="Genomic_DNA"/>
</dbReference>
<reference evidence="1 2" key="1">
    <citation type="submission" date="2017-07" db="EMBL/GenBank/DDBJ databases">
        <title>The genome sequence of Paludifilum halophilum highlights mechanisms for microbial adaptation to high salt environemnts.</title>
        <authorList>
            <person name="Belbahri L."/>
        </authorList>
    </citation>
    <scope>NUCLEOTIDE SEQUENCE [LARGE SCALE GENOMIC DNA]</scope>
    <source>
        <strain evidence="1 2">DSM 102817</strain>
    </source>
</reference>
<name>A0A235B700_9BACL</name>
<organism evidence="1 2">
    <name type="scientific">Paludifilum halophilum</name>
    <dbReference type="NCBI Taxonomy" id="1642702"/>
    <lineage>
        <taxon>Bacteria</taxon>
        <taxon>Bacillati</taxon>
        <taxon>Bacillota</taxon>
        <taxon>Bacilli</taxon>
        <taxon>Bacillales</taxon>
        <taxon>Thermoactinomycetaceae</taxon>
        <taxon>Paludifilum</taxon>
    </lineage>
</organism>
<comment type="caution">
    <text evidence="1">The sequence shown here is derived from an EMBL/GenBank/DDBJ whole genome shotgun (WGS) entry which is preliminary data.</text>
</comment>
<accession>A0A235B700</accession>
<dbReference type="RefSeq" id="WP_094264328.1">
    <property type="nucleotide sequence ID" value="NZ_NOWF01000005.1"/>
</dbReference>
<keyword evidence="2" id="KW-1185">Reference proteome</keyword>
<protein>
    <submittedName>
        <fullName evidence="1">Uncharacterized protein</fullName>
    </submittedName>
</protein>
<dbReference type="OrthoDB" id="2988504at2"/>
<dbReference type="Proteomes" id="UP000215459">
    <property type="component" value="Unassembled WGS sequence"/>
</dbReference>
<proteinExistence type="predicted"/>
<evidence type="ECO:0000313" key="2">
    <source>
        <dbReference type="Proteomes" id="UP000215459"/>
    </source>
</evidence>
<evidence type="ECO:0000313" key="1">
    <source>
        <dbReference type="EMBL" id="OYD07657.1"/>
    </source>
</evidence>